<proteinExistence type="predicted"/>
<sequence length="498" mass="56742">MDIIADILSRLPLKSVCRFRCISKSWLRLTSEPNFTKTHLDRFQKQKIIFSSENSLFSLDPEAPIDDDMLPLEIDFPLKNHPNTEWVHVFGTSNGLVCIMPQPETFFIFNPTTRESLRVPDCPIPSHKCPPQPQEVGFNHAYGFGYAHSVDDYKFFTIAYGCMILIFSLRSNSWKRVQDFPYKHHLEGSGTFLNGTVHWLCGQLENGGSCVIAAFDLAEEKFSDLPTPNSVTDYQTFTTGVLEGSLCLLYQHNREYSFWVMKDYGVKESWTRIFIAEPYLSISLKPLCYWKNNKILLARSWKQLLLCNPNDGTCKNFLANGLPDKFCADVYVESLISPSYHKNLQLRLIPITFYTFLLLVNMNYLLLVTELSKVLTKTSNLAPVDDDEDVLPLELDFPLKDDPDIDWIKMFGSFLVTPSTDDYKFVKVAYGCMVLVLSLVTENQFRDKGSRLSLHLLDSYGPYGGTFVNGALHWLCRPLGVGATSVIVVLDLAQENFL</sequence>
<feature type="domain" description="F-box" evidence="2">
    <location>
        <begin position="2"/>
        <end position="37"/>
    </location>
</feature>
<dbReference type="CDD" id="cd22157">
    <property type="entry name" value="F-box_AtFBW1-like"/>
    <property type="match status" value="1"/>
</dbReference>
<keyword evidence="5" id="KW-1185">Reference proteome</keyword>
<evidence type="ECO:0000313" key="5">
    <source>
        <dbReference type="Proteomes" id="UP000290289"/>
    </source>
</evidence>
<evidence type="ECO:0008006" key="6">
    <source>
        <dbReference type="Google" id="ProtNLM"/>
    </source>
</evidence>
<evidence type="ECO:0000313" key="4">
    <source>
        <dbReference type="EMBL" id="RXH86575.1"/>
    </source>
</evidence>
<comment type="caution">
    <text evidence="4">The sequence shown here is derived from an EMBL/GenBank/DDBJ whole genome shotgun (WGS) entry which is preliminary data.</text>
</comment>
<reference evidence="4 5" key="1">
    <citation type="submission" date="2018-10" db="EMBL/GenBank/DDBJ databases">
        <title>A high-quality apple genome assembly.</title>
        <authorList>
            <person name="Hu J."/>
        </authorList>
    </citation>
    <scope>NUCLEOTIDE SEQUENCE [LARGE SCALE GENOMIC DNA]</scope>
    <source>
        <strain evidence="5">cv. HFTH1</strain>
        <tissue evidence="4">Young leaf</tissue>
    </source>
</reference>
<name>A0A498IWA8_MALDO</name>
<keyword evidence="1" id="KW-0472">Membrane</keyword>
<evidence type="ECO:0000256" key="1">
    <source>
        <dbReference type="SAM" id="Phobius"/>
    </source>
</evidence>
<protein>
    <recommendedName>
        <fullName evidence="6">F-box domain-containing protein</fullName>
    </recommendedName>
</protein>
<evidence type="ECO:0000259" key="3">
    <source>
        <dbReference type="Pfam" id="PF07734"/>
    </source>
</evidence>
<dbReference type="SUPFAM" id="SSF117281">
    <property type="entry name" value="Kelch motif"/>
    <property type="match status" value="1"/>
</dbReference>
<dbReference type="NCBIfam" id="TIGR01640">
    <property type="entry name" value="F_box_assoc_1"/>
    <property type="match status" value="1"/>
</dbReference>
<dbReference type="STRING" id="3750.A0A498IWA8"/>
<dbReference type="AlphaFoldDB" id="A0A498IWA8"/>
<dbReference type="Pfam" id="PF00646">
    <property type="entry name" value="F-box"/>
    <property type="match status" value="1"/>
</dbReference>
<keyword evidence="1" id="KW-1133">Transmembrane helix</keyword>
<gene>
    <name evidence="4" type="ORF">DVH24_021848</name>
</gene>
<keyword evidence="1" id="KW-0812">Transmembrane</keyword>
<dbReference type="Gene3D" id="1.20.1280.50">
    <property type="match status" value="1"/>
</dbReference>
<dbReference type="Pfam" id="PF07734">
    <property type="entry name" value="FBA_1"/>
    <property type="match status" value="1"/>
</dbReference>
<dbReference type="PANTHER" id="PTHR31672">
    <property type="entry name" value="BNACNNG10540D PROTEIN"/>
    <property type="match status" value="1"/>
</dbReference>
<dbReference type="InterPro" id="IPR001810">
    <property type="entry name" value="F-box_dom"/>
</dbReference>
<dbReference type="PANTHER" id="PTHR31672:SF13">
    <property type="entry name" value="F-BOX PROTEIN CPR30-LIKE"/>
    <property type="match status" value="1"/>
</dbReference>
<dbReference type="EMBL" id="RDQH01000336">
    <property type="protein sequence ID" value="RXH86575.1"/>
    <property type="molecule type" value="Genomic_DNA"/>
</dbReference>
<dbReference type="InterPro" id="IPR036047">
    <property type="entry name" value="F-box-like_dom_sf"/>
</dbReference>
<accession>A0A498IWA8</accession>
<dbReference type="InterPro" id="IPR050796">
    <property type="entry name" value="SCF_F-box_component"/>
</dbReference>
<dbReference type="InterPro" id="IPR017451">
    <property type="entry name" value="F-box-assoc_interact_dom"/>
</dbReference>
<dbReference type="InterPro" id="IPR006527">
    <property type="entry name" value="F-box-assoc_dom_typ1"/>
</dbReference>
<feature type="transmembrane region" description="Helical" evidence="1">
    <location>
        <begin position="348"/>
        <end position="367"/>
    </location>
</feature>
<dbReference type="SUPFAM" id="SSF81383">
    <property type="entry name" value="F-box domain"/>
    <property type="match status" value="1"/>
</dbReference>
<dbReference type="Proteomes" id="UP000290289">
    <property type="component" value="Chromosome 10"/>
</dbReference>
<dbReference type="InterPro" id="IPR015915">
    <property type="entry name" value="Kelch-typ_b-propeller"/>
</dbReference>
<evidence type="ECO:0000259" key="2">
    <source>
        <dbReference type="Pfam" id="PF00646"/>
    </source>
</evidence>
<feature type="domain" description="F-box associated beta-propeller type 1" evidence="3">
    <location>
        <begin position="76"/>
        <end position="311"/>
    </location>
</feature>
<organism evidence="4 5">
    <name type="scientific">Malus domestica</name>
    <name type="common">Apple</name>
    <name type="synonym">Pyrus malus</name>
    <dbReference type="NCBI Taxonomy" id="3750"/>
    <lineage>
        <taxon>Eukaryota</taxon>
        <taxon>Viridiplantae</taxon>
        <taxon>Streptophyta</taxon>
        <taxon>Embryophyta</taxon>
        <taxon>Tracheophyta</taxon>
        <taxon>Spermatophyta</taxon>
        <taxon>Magnoliopsida</taxon>
        <taxon>eudicotyledons</taxon>
        <taxon>Gunneridae</taxon>
        <taxon>Pentapetalae</taxon>
        <taxon>rosids</taxon>
        <taxon>fabids</taxon>
        <taxon>Rosales</taxon>
        <taxon>Rosaceae</taxon>
        <taxon>Amygdaloideae</taxon>
        <taxon>Maleae</taxon>
        <taxon>Malus</taxon>
    </lineage>
</organism>